<feature type="compositionally biased region" description="Basic and acidic residues" evidence="1">
    <location>
        <begin position="1"/>
        <end position="15"/>
    </location>
</feature>
<keyword evidence="3" id="KW-1185">Reference proteome</keyword>
<protein>
    <submittedName>
        <fullName evidence="2">Uncharacterized protein</fullName>
    </submittedName>
</protein>
<evidence type="ECO:0000313" key="3">
    <source>
        <dbReference type="Proteomes" id="UP000325577"/>
    </source>
</evidence>
<feature type="compositionally biased region" description="Basic and acidic residues" evidence="1">
    <location>
        <begin position="22"/>
        <end position="72"/>
    </location>
</feature>
<feature type="region of interest" description="Disordered" evidence="1">
    <location>
        <begin position="1"/>
        <end position="104"/>
    </location>
</feature>
<proteinExistence type="predicted"/>
<gene>
    <name evidence="2" type="ORF">F0562_032345</name>
</gene>
<name>A0A5J5ARE9_9ASTE</name>
<accession>A0A5J5ARE9</accession>
<reference evidence="2 3" key="1">
    <citation type="submission" date="2019-09" db="EMBL/GenBank/DDBJ databases">
        <title>A chromosome-level genome assembly of the Chinese tupelo Nyssa sinensis.</title>
        <authorList>
            <person name="Yang X."/>
            <person name="Kang M."/>
            <person name="Yang Y."/>
            <person name="Xiong H."/>
            <person name="Wang M."/>
            <person name="Zhang Z."/>
            <person name="Wang Z."/>
            <person name="Wu H."/>
            <person name="Ma T."/>
            <person name="Liu J."/>
            <person name="Xi Z."/>
        </authorList>
    </citation>
    <scope>NUCLEOTIDE SEQUENCE [LARGE SCALE GENOMIC DNA]</scope>
    <source>
        <strain evidence="2">J267</strain>
        <tissue evidence="2">Leaf</tissue>
    </source>
</reference>
<evidence type="ECO:0000256" key="1">
    <source>
        <dbReference type="SAM" id="MobiDB-lite"/>
    </source>
</evidence>
<sequence>MERGSREDGAAEGKGKGGRSRGKWERGRSRFDRAQGGRENGRSGEDRALGDRKRERSRDDQGGDGERPREEGNGGGGWGKLEQGGDAAGWKGKQGFVEDDMPGDEDTASGLLQATIAAMVRAVAKKNTEIGAVIHFVGVVWTKVRPACAAEGGTGEGREEGTKNDLILLGPVNIVRIRDNGGVSSRGRDSDGGAGSGAIEVTKEILTTEVWD</sequence>
<dbReference type="OrthoDB" id="1837706at2759"/>
<dbReference type="Proteomes" id="UP000325577">
    <property type="component" value="Linkage Group LG19"/>
</dbReference>
<dbReference type="EMBL" id="CM018042">
    <property type="protein sequence ID" value="KAA8532312.1"/>
    <property type="molecule type" value="Genomic_DNA"/>
</dbReference>
<dbReference type="AlphaFoldDB" id="A0A5J5ARE9"/>
<evidence type="ECO:0000313" key="2">
    <source>
        <dbReference type="EMBL" id="KAA8532312.1"/>
    </source>
</evidence>
<organism evidence="2 3">
    <name type="scientific">Nyssa sinensis</name>
    <dbReference type="NCBI Taxonomy" id="561372"/>
    <lineage>
        <taxon>Eukaryota</taxon>
        <taxon>Viridiplantae</taxon>
        <taxon>Streptophyta</taxon>
        <taxon>Embryophyta</taxon>
        <taxon>Tracheophyta</taxon>
        <taxon>Spermatophyta</taxon>
        <taxon>Magnoliopsida</taxon>
        <taxon>eudicotyledons</taxon>
        <taxon>Gunneridae</taxon>
        <taxon>Pentapetalae</taxon>
        <taxon>asterids</taxon>
        <taxon>Cornales</taxon>
        <taxon>Nyssaceae</taxon>
        <taxon>Nyssa</taxon>
    </lineage>
</organism>